<keyword evidence="5" id="KW-0812">Transmembrane</keyword>
<evidence type="ECO:0000313" key="6">
    <source>
        <dbReference type="EMBL" id="KAL0860427.1"/>
    </source>
</evidence>
<keyword evidence="5" id="KW-0472">Membrane</keyword>
<comment type="catalytic activity">
    <reaction evidence="5">
        <text>glucuronate acceptor + UDP-alpha-D-glucuronate = acceptor beta-D-glucuronoside + UDP + H(+)</text>
        <dbReference type="Rhea" id="RHEA:21032"/>
        <dbReference type="ChEBI" id="CHEBI:15378"/>
        <dbReference type="ChEBI" id="CHEBI:58052"/>
        <dbReference type="ChEBI" id="CHEBI:58223"/>
        <dbReference type="ChEBI" id="CHEBI:132367"/>
        <dbReference type="ChEBI" id="CHEBI:132368"/>
        <dbReference type="EC" id="2.4.1.17"/>
    </reaction>
</comment>
<proteinExistence type="inferred from homology"/>
<dbReference type="InterPro" id="IPR002213">
    <property type="entry name" value="UDP_glucos_trans"/>
</dbReference>
<keyword evidence="2 4" id="KW-0328">Glycosyltransferase</keyword>
<dbReference type="Pfam" id="PF00201">
    <property type="entry name" value="UDPGT"/>
    <property type="match status" value="1"/>
</dbReference>
<accession>A0ABR3H6L3</accession>
<protein>
    <recommendedName>
        <fullName evidence="5">UDP-glucuronosyltransferase</fullName>
        <ecNumber evidence="5">2.4.1.17</ecNumber>
    </recommendedName>
</protein>
<organism evidence="6 7">
    <name type="scientific">Loxostege sticticalis</name>
    <name type="common">Beet webworm moth</name>
    <dbReference type="NCBI Taxonomy" id="481309"/>
    <lineage>
        <taxon>Eukaryota</taxon>
        <taxon>Metazoa</taxon>
        <taxon>Ecdysozoa</taxon>
        <taxon>Arthropoda</taxon>
        <taxon>Hexapoda</taxon>
        <taxon>Insecta</taxon>
        <taxon>Pterygota</taxon>
        <taxon>Neoptera</taxon>
        <taxon>Endopterygota</taxon>
        <taxon>Lepidoptera</taxon>
        <taxon>Glossata</taxon>
        <taxon>Ditrysia</taxon>
        <taxon>Pyraloidea</taxon>
        <taxon>Crambidae</taxon>
        <taxon>Pyraustinae</taxon>
        <taxon>Loxostege</taxon>
    </lineage>
</organism>
<gene>
    <name evidence="6" type="ORF">ABMA27_009816</name>
</gene>
<keyword evidence="3 4" id="KW-0808">Transferase</keyword>
<comment type="subcellular location">
    <subcellularLocation>
        <location evidence="5">Membrane</location>
        <topology evidence="5">Single-pass membrane protein</topology>
    </subcellularLocation>
</comment>
<dbReference type="InterPro" id="IPR050271">
    <property type="entry name" value="UDP-glycosyltransferase"/>
</dbReference>
<dbReference type="PANTHER" id="PTHR48043">
    <property type="entry name" value="EG:EG0003.4 PROTEIN-RELATED"/>
    <property type="match status" value="1"/>
</dbReference>
<dbReference type="Gene3D" id="3.40.50.2000">
    <property type="entry name" value="Glycogen Phosphorylase B"/>
    <property type="match status" value="2"/>
</dbReference>
<dbReference type="PANTHER" id="PTHR48043:SF159">
    <property type="entry name" value="EG:EG0003.4 PROTEIN-RELATED"/>
    <property type="match status" value="1"/>
</dbReference>
<name>A0ABR3H6L3_LOXSC</name>
<evidence type="ECO:0000256" key="1">
    <source>
        <dbReference type="ARBA" id="ARBA00009995"/>
    </source>
</evidence>
<dbReference type="Proteomes" id="UP001549920">
    <property type="component" value="Unassembled WGS sequence"/>
</dbReference>
<comment type="caution">
    <text evidence="6">The sequence shown here is derived from an EMBL/GenBank/DDBJ whole genome shotgun (WGS) entry which is preliminary data.</text>
</comment>
<feature type="chain" id="PRO_5045005319" description="UDP-glucuronosyltransferase" evidence="5">
    <location>
        <begin position="20"/>
        <end position="523"/>
    </location>
</feature>
<dbReference type="EMBL" id="JBEUOH010000025">
    <property type="protein sequence ID" value="KAL0860427.1"/>
    <property type="molecule type" value="Genomic_DNA"/>
</dbReference>
<dbReference type="PROSITE" id="PS00375">
    <property type="entry name" value="UDPGT"/>
    <property type="match status" value="1"/>
</dbReference>
<evidence type="ECO:0000256" key="4">
    <source>
        <dbReference type="RuleBase" id="RU003718"/>
    </source>
</evidence>
<reference evidence="6 7" key="1">
    <citation type="submission" date="2024-06" db="EMBL/GenBank/DDBJ databases">
        <title>A chromosome-level genome assembly of beet webworm, Loxostege sticticalis.</title>
        <authorList>
            <person name="Zhang Y."/>
        </authorList>
    </citation>
    <scope>NUCLEOTIDE SEQUENCE [LARGE SCALE GENOMIC DNA]</scope>
    <source>
        <strain evidence="6">AQ026</strain>
        <tissue evidence="6">Whole body</tissue>
    </source>
</reference>
<keyword evidence="7" id="KW-1185">Reference proteome</keyword>
<evidence type="ECO:0000256" key="2">
    <source>
        <dbReference type="ARBA" id="ARBA00022676"/>
    </source>
</evidence>
<keyword evidence="5" id="KW-0732">Signal</keyword>
<feature type="transmembrane region" description="Helical" evidence="5">
    <location>
        <begin position="485"/>
        <end position="515"/>
    </location>
</feature>
<dbReference type="InterPro" id="IPR035595">
    <property type="entry name" value="UDP_glycos_trans_CS"/>
</dbReference>
<feature type="signal peptide" evidence="5">
    <location>
        <begin position="1"/>
        <end position="19"/>
    </location>
</feature>
<sequence>MWRFILWSILFLFISEINCARILGVFPVPSKSHQIVFQSYTKELAKRGHELVIISPDPFPNDTRPANVTDIDVSFSYAFAAKMMGRKDGPLKRGVIMDADVVINTAFYLEMIKIVVDQINSPAVQSLINDKNQKFDLIVVEGFYDYQLILSHIFKAPVIMFTSFMGFPEHHEMLGGIARHPILYPHLHRNNHDNLNLFQWARELYYEYEMYNLFVTKLDKKQDDLLKENFGHDAPTVNELRKNVDMLFLNSYAEFANNRPVPPNIIYLGAVQLQPRKEIPKDLKTYLDNSKRGVIYVSFGSNVLPTRMSKDLLDEILQALKRLPYDILWKFDGDSLDNMPKNVRYQKWFPQRDLLFHPNIKAFVTQCGLQSTDEAIDAEVPLIGIPMMAEQGYNAKKYVDFGIGVKLDAMTFTAEDLVRGVRAVVENKSYKQNVIRLKKILQDQSQSPLERAVWWTEYVVRHSGATHLRNPGAGMSWHKYYMLDVVLPLLAIFVTALVPVVAVLWCACKSVVGLLRNKKVKRS</sequence>
<dbReference type="EC" id="2.4.1.17" evidence="5"/>
<evidence type="ECO:0000313" key="7">
    <source>
        <dbReference type="Proteomes" id="UP001549920"/>
    </source>
</evidence>
<keyword evidence="5" id="KW-1133">Transmembrane helix</keyword>
<evidence type="ECO:0000256" key="5">
    <source>
        <dbReference type="RuleBase" id="RU362059"/>
    </source>
</evidence>
<evidence type="ECO:0000256" key="3">
    <source>
        <dbReference type="ARBA" id="ARBA00022679"/>
    </source>
</evidence>
<dbReference type="SUPFAM" id="SSF53756">
    <property type="entry name" value="UDP-Glycosyltransferase/glycogen phosphorylase"/>
    <property type="match status" value="1"/>
</dbReference>
<dbReference type="CDD" id="cd03784">
    <property type="entry name" value="GT1_Gtf-like"/>
    <property type="match status" value="1"/>
</dbReference>
<comment type="similarity">
    <text evidence="1 4">Belongs to the UDP-glycosyltransferase family.</text>
</comment>